<proteinExistence type="predicted"/>
<name>A0A1R2BDR6_9CILI</name>
<sequence length="224" mass="25816">MNEPTKTPTGFYSHRYLKNLSSKRPKTARDQNPSLQIFPLKNLLRKSSILIHKEHFAEDQNIHRALKQKKSSASEEVIKFPTEKPQKSISKPLYSIYKLEKSRSVATIVIKSYDKLPVKTENTNGKSLSLDRNITESSTRIISDLTKNWEMPKNKTTYKMKTQKIEFNSAPQTTSRESNMKKNAFKGENTVKGYPFIKLARMFAENCTQNVEFCVTSTRRGPFT</sequence>
<evidence type="ECO:0000313" key="1">
    <source>
        <dbReference type="EMBL" id="OMJ74921.1"/>
    </source>
</evidence>
<dbReference type="Proteomes" id="UP000187209">
    <property type="component" value="Unassembled WGS sequence"/>
</dbReference>
<organism evidence="1 2">
    <name type="scientific">Stentor coeruleus</name>
    <dbReference type="NCBI Taxonomy" id="5963"/>
    <lineage>
        <taxon>Eukaryota</taxon>
        <taxon>Sar</taxon>
        <taxon>Alveolata</taxon>
        <taxon>Ciliophora</taxon>
        <taxon>Postciliodesmatophora</taxon>
        <taxon>Heterotrichea</taxon>
        <taxon>Heterotrichida</taxon>
        <taxon>Stentoridae</taxon>
        <taxon>Stentor</taxon>
    </lineage>
</organism>
<protein>
    <submittedName>
        <fullName evidence="1">Uncharacterized protein</fullName>
    </submittedName>
</protein>
<dbReference type="AlphaFoldDB" id="A0A1R2BDR6"/>
<evidence type="ECO:0000313" key="2">
    <source>
        <dbReference type="Proteomes" id="UP000187209"/>
    </source>
</evidence>
<comment type="caution">
    <text evidence="1">The sequence shown here is derived from an EMBL/GenBank/DDBJ whole genome shotgun (WGS) entry which is preliminary data.</text>
</comment>
<dbReference type="EMBL" id="MPUH01000721">
    <property type="protein sequence ID" value="OMJ74921.1"/>
    <property type="molecule type" value="Genomic_DNA"/>
</dbReference>
<reference evidence="1 2" key="1">
    <citation type="submission" date="2016-11" db="EMBL/GenBank/DDBJ databases">
        <title>The macronuclear genome of Stentor coeruleus: a giant cell with tiny introns.</title>
        <authorList>
            <person name="Slabodnick M."/>
            <person name="Ruby J.G."/>
            <person name="Reiff S.B."/>
            <person name="Swart E.C."/>
            <person name="Gosai S."/>
            <person name="Prabakaran S."/>
            <person name="Witkowska E."/>
            <person name="Larue G.E."/>
            <person name="Fisher S."/>
            <person name="Freeman R.M."/>
            <person name="Gunawardena J."/>
            <person name="Chu W."/>
            <person name="Stover N.A."/>
            <person name="Gregory B.D."/>
            <person name="Nowacki M."/>
            <person name="Derisi J."/>
            <person name="Roy S.W."/>
            <person name="Marshall W.F."/>
            <person name="Sood P."/>
        </authorList>
    </citation>
    <scope>NUCLEOTIDE SEQUENCE [LARGE SCALE GENOMIC DNA]</scope>
    <source>
        <strain evidence="1">WM001</strain>
    </source>
</reference>
<keyword evidence="2" id="KW-1185">Reference proteome</keyword>
<gene>
    <name evidence="1" type="ORF">SteCoe_26062</name>
</gene>
<accession>A0A1R2BDR6</accession>